<sequence>MGFGKDEVSGSYKVVRMLFDFNDFEILDVNTGEWRKLTPAPYKVEATRKSACVNGSIYWLDFKHRFKILASDLHTEEFRDVSALPPSRYTPAAQIVNLEDRLAFSDTGFGPEWLLEIWSMDAQEETWTMTYFITLTIVISPIYWKRWFTPIAVSKQGNIFLHDSEKRLFKYYPYTDN</sequence>
<evidence type="ECO:0000313" key="3">
    <source>
        <dbReference type="RefSeq" id="XP_019093824.1"/>
    </source>
</evidence>
<organism evidence="2 3">
    <name type="scientific">Camelina sativa</name>
    <name type="common">False flax</name>
    <name type="synonym">Myagrum sativum</name>
    <dbReference type="NCBI Taxonomy" id="90675"/>
    <lineage>
        <taxon>Eukaryota</taxon>
        <taxon>Viridiplantae</taxon>
        <taxon>Streptophyta</taxon>
        <taxon>Embryophyta</taxon>
        <taxon>Tracheophyta</taxon>
        <taxon>Spermatophyta</taxon>
        <taxon>Magnoliopsida</taxon>
        <taxon>eudicotyledons</taxon>
        <taxon>Gunneridae</taxon>
        <taxon>Pentapetalae</taxon>
        <taxon>rosids</taxon>
        <taxon>malvids</taxon>
        <taxon>Brassicales</taxon>
        <taxon>Brassicaceae</taxon>
        <taxon>Camelineae</taxon>
        <taxon>Camelina</taxon>
    </lineage>
</organism>
<dbReference type="Proteomes" id="UP000694864">
    <property type="component" value="Chromosome 16"/>
</dbReference>
<dbReference type="RefSeq" id="XP_019093824.1">
    <property type="nucleotide sequence ID" value="XM_019238279.1"/>
</dbReference>
<evidence type="ECO:0000313" key="2">
    <source>
        <dbReference type="Proteomes" id="UP000694864"/>
    </source>
</evidence>
<dbReference type="GeneID" id="109129688"/>
<evidence type="ECO:0000259" key="1">
    <source>
        <dbReference type="Pfam" id="PF07734"/>
    </source>
</evidence>
<gene>
    <name evidence="3" type="primary">LOC109129688</name>
</gene>
<keyword evidence="2" id="KW-1185">Reference proteome</keyword>
<name>A0ABM1R486_CAMSA</name>
<dbReference type="InterPro" id="IPR017451">
    <property type="entry name" value="F-box-assoc_interact_dom"/>
</dbReference>
<dbReference type="InterPro" id="IPR011043">
    <property type="entry name" value="Gal_Oxase/kelch_b-propeller"/>
</dbReference>
<dbReference type="NCBIfam" id="TIGR01640">
    <property type="entry name" value="F_box_assoc_1"/>
    <property type="match status" value="1"/>
</dbReference>
<reference evidence="3" key="2">
    <citation type="submission" date="2025-08" db="UniProtKB">
        <authorList>
            <consortium name="RefSeq"/>
        </authorList>
    </citation>
    <scope>IDENTIFICATION</scope>
    <source>
        <tissue evidence="3">Leaf</tissue>
    </source>
</reference>
<proteinExistence type="predicted"/>
<dbReference type="PANTHER" id="PTHR31111:SF113">
    <property type="entry name" value="F-BOX ASSOCIATED UBIQUITINATION EFFECTOR FAMILY PROTEIN"/>
    <property type="match status" value="1"/>
</dbReference>
<dbReference type="InterPro" id="IPR015915">
    <property type="entry name" value="Kelch-typ_b-propeller"/>
</dbReference>
<dbReference type="InterPro" id="IPR006527">
    <property type="entry name" value="F-box-assoc_dom_typ1"/>
</dbReference>
<dbReference type="Pfam" id="PF07734">
    <property type="entry name" value="FBA_1"/>
    <property type="match status" value="1"/>
</dbReference>
<feature type="domain" description="F-box associated beta-propeller type 1" evidence="1">
    <location>
        <begin position="1"/>
        <end position="167"/>
    </location>
</feature>
<reference evidence="2" key="1">
    <citation type="journal article" date="2014" name="Nat. Commun.">
        <title>The emerging biofuel crop Camelina sativa retains a highly undifferentiated hexaploid genome structure.</title>
        <authorList>
            <person name="Kagale S."/>
            <person name="Koh C."/>
            <person name="Nixon J."/>
            <person name="Bollina V."/>
            <person name="Clarke W.E."/>
            <person name="Tuteja R."/>
            <person name="Spillane C."/>
            <person name="Robinson S.J."/>
            <person name="Links M.G."/>
            <person name="Clarke C."/>
            <person name="Higgins E.E."/>
            <person name="Huebert T."/>
            <person name="Sharpe A.G."/>
            <person name="Parkin I.A."/>
        </authorList>
    </citation>
    <scope>NUCLEOTIDE SEQUENCE [LARGE SCALE GENOMIC DNA]</scope>
    <source>
        <strain evidence="2">cv. DH55</strain>
    </source>
</reference>
<dbReference type="SUPFAM" id="SSF50965">
    <property type="entry name" value="Galactose oxidase, central domain"/>
    <property type="match status" value="1"/>
</dbReference>
<dbReference type="PANTHER" id="PTHR31111">
    <property type="entry name" value="BNAA05G37150D PROTEIN-RELATED"/>
    <property type="match status" value="1"/>
</dbReference>
<dbReference type="Gene3D" id="2.120.10.80">
    <property type="entry name" value="Kelch-type beta propeller"/>
    <property type="match status" value="1"/>
</dbReference>
<accession>A0ABM1R486</accession>
<protein>
    <submittedName>
        <fullName evidence="3">F-box/LRR-repeat protein At2g43260-like</fullName>
    </submittedName>
</protein>